<dbReference type="HOGENOM" id="CLU_027938_4_5_3"/>
<dbReference type="EMBL" id="CP000828">
    <property type="protein sequence ID" value="ABW28305.1"/>
    <property type="molecule type" value="Genomic_DNA"/>
</dbReference>
<gene>
    <name evidence="4" type="ordered locus">AM1_3311</name>
</gene>
<dbReference type="RefSeq" id="WP_012163711.1">
    <property type="nucleotide sequence ID" value="NC_009925.1"/>
</dbReference>
<keyword evidence="1 4" id="KW-0808">Transferase</keyword>
<name>B0BZ05_ACAM1</name>
<dbReference type="KEGG" id="amr:AM1_3311"/>
<accession>B0BZ05</accession>
<dbReference type="PANTHER" id="PTHR10434:SF66">
    <property type="entry name" value="PHOSPHOLIPID_GLYCEROL ACYLTRANSFERASE DOMAIN-CONTAINING PROTEIN"/>
    <property type="match status" value="1"/>
</dbReference>
<dbReference type="eggNOG" id="COG0204">
    <property type="taxonomic scope" value="Bacteria"/>
</dbReference>
<dbReference type="SUPFAM" id="SSF69593">
    <property type="entry name" value="Glycerol-3-phosphate (1)-acyltransferase"/>
    <property type="match status" value="1"/>
</dbReference>
<dbReference type="OrthoDB" id="458442at2"/>
<dbReference type="PANTHER" id="PTHR10434">
    <property type="entry name" value="1-ACYL-SN-GLYCEROL-3-PHOSPHATE ACYLTRANSFERASE"/>
    <property type="match status" value="1"/>
</dbReference>
<dbReference type="AlphaFoldDB" id="B0BZ05"/>
<dbReference type="CDD" id="cd07989">
    <property type="entry name" value="LPLAT_AGPAT-like"/>
    <property type="match status" value="1"/>
</dbReference>
<evidence type="ECO:0000256" key="2">
    <source>
        <dbReference type="ARBA" id="ARBA00023315"/>
    </source>
</evidence>
<keyword evidence="2 4" id="KW-0012">Acyltransferase</keyword>
<dbReference type="InterPro" id="IPR002123">
    <property type="entry name" value="Plipid/glycerol_acylTrfase"/>
</dbReference>
<reference evidence="4 5" key="1">
    <citation type="journal article" date="2008" name="Proc. Natl. Acad. Sci. U.S.A.">
        <title>Niche adaptation and genome expansion in the chlorophyll d-producing cyanobacterium Acaryochloris marina.</title>
        <authorList>
            <person name="Swingley W.D."/>
            <person name="Chen M."/>
            <person name="Cheung P.C."/>
            <person name="Conrad A.L."/>
            <person name="Dejesa L.C."/>
            <person name="Hao J."/>
            <person name="Honchak B.M."/>
            <person name="Karbach L.E."/>
            <person name="Kurdoglu A."/>
            <person name="Lahiri S."/>
            <person name="Mastrian S.D."/>
            <person name="Miyashita H."/>
            <person name="Page L."/>
            <person name="Ramakrishna P."/>
            <person name="Satoh S."/>
            <person name="Sattley W.M."/>
            <person name="Shimada Y."/>
            <person name="Taylor H.L."/>
            <person name="Tomo T."/>
            <person name="Tsuchiya T."/>
            <person name="Wang Z.T."/>
            <person name="Raymond J."/>
            <person name="Mimuro M."/>
            <person name="Blankenship R.E."/>
            <person name="Touchman J.W."/>
        </authorList>
    </citation>
    <scope>NUCLEOTIDE SEQUENCE [LARGE SCALE GENOMIC DNA]</scope>
    <source>
        <strain evidence="5">MBIC 11017</strain>
    </source>
</reference>
<organism evidence="4 5">
    <name type="scientific">Acaryochloris marina (strain MBIC 11017)</name>
    <dbReference type="NCBI Taxonomy" id="329726"/>
    <lineage>
        <taxon>Bacteria</taxon>
        <taxon>Bacillati</taxon>
        <taxon>Cyanobacteriota</taxon>
        <taxon>Cyanophyceae</taxon>
        <taxon>Acaryochloridales</taxon>
        <taxon>Acaryochloridaceae</taxon>
        <taxon>Acaryochloris</taxon>
    </lineage>
</organism>
<dbReference type="STRING" id="329726.AM1_3311"/>
<proteinExistence type="predicted"/>
<dbReference type="GO" id="GO:0006654">
    <property type="term" value="P:phosphatidic acid biosynthetic process"/>
    <property type="evidence" value="ECO:0007669"/>
    <property type="project" value="TreeGrafter"/>
</dbReference>
<sequence>MTSVSQQRFYQACRWLVAPWLRHRLNLEVIGLEHLPTGAGLLVCNHRSNIDPSIVSVAIPRYISWVTAAYMQNLPVTHWLIRRTGMVLMEVEGQVKPSSFKQALAVLSRGALLGIFPEGERYIFQNDFSAPLADFHRGFAVLALKAQVPIVPMMICPQQEQLTRLSIPSKLQNHIAQSHDLALIQHIPQYQAVKVVLDKPIFPTSGVRELMTATRQAMDTLQQQHWGTRHVIGV</sequence>
<dbReference type="GO" id="GO:0003841">
    <property type="term" value="F:1-acylglycerol-3-phosphate O-acyltransferase activity"/>
    <property type="evidence" value="ECO:0007669"/>
    <property type="project" value="TreeGrafter"/>
</dbReference>
<feature type="domain" description="Phospholipid/glycerol acyltransferase" evidence="3">
    <location>
        <begin position="40"/>
        <end position="157"/>
    </location>
</feature>
<evidence type="ECO:0000259" key="3">
    <source>
        <dbReference type="SMART" id="SM00563"/>
    </source>
</evidence>
<evidence type="ECO:0000313" key="4">
    <source>
        <dbReference type="EMBL" id="ABW28305.1"/>
    </source>
</evidence>
<protein>
    <submittedName>
        <fullName evidence="4">Acyltransferase family protein</fullName>
    </submittedName>
</protein>
<evidence type="ECO:0000313" key="5">
    <source>
        <dbReference type="Proteomes" id="UP000000268"/>
    </source>
</evidence>
<keyword evidence="5" id="KW-1185">Reference proteome</keyword>
<dbReference type="SMART" id="SM00563">
    <property type="entry name" value="PlsC"/>
    <property type="match status" value="1"/>
</dbReference>
<dbReference type="Proteomes" id="UP000000268">
    <property type="component" value="Chromosome"/>
</dbReference>
<evidence type="ECO:0000256" key="1">
    <source>
        <dbReference type="ARBA" id="ARBA00022679"/>
    </source>
</evidence>
<dbReference type="Pfam" id="PF01553">
    <property type="entry name" value="Acyltransferase"/>
    <property type="match status" value="1"/>
</dbReference>